<dbReference type="InterPro" id="IPR000835">
    <property type="entry name" value="HTH_MarR-typ"/>
</dbReference>
<protein>
    <submittedName>
        <fullName evidence="2">MarR family transcriptional regulator</fullName>
    </submittedName>
</protein>
<comment type="caution">
    <text evidence="2">The sequence shown here is derived from an EMBL/GenBank/DDBJ whole genome shotgun (WGS) entry which is preliminary data.</text>
</comment>
<reference evidence="2 3" key="1">
    <citation type="journal article" date="2019" name="Microorganisms">
        <title>Systematic Affiliation and Genome Analysis of Subtercola vilae DB165(T) with Particular Emphasis on Cold Adaptation of an Isolate from a High-Altitude Cold Volcano Lake.</title>
        <authorList>
            <person name="Villalobos A.S."/>
            <person name="Wiese J."/>
            <person name="Imhoff J.F."/>
            <person name="Dorador C."/>
            <person name="Keller A."/>
            <person name="Hentschel U."/>
        </authorList>
    </citation>
    <scope>NUCLEOTIDE SEQUENCE [LARGE SCALE GENOMIC DNA]</scope>
    <source>
        <strain evidence="2 3">DB165</strain>
    </source>
</reference>
<proteinExistence type="predicted"/>
<name>A0A4T2BTQ2_9MICO</name>
<dbReference type="Gene3D" id="1.10.287.100">
    <property type="match status" value="1"/>
</dbReference>
<evidence type="ECO:0000259" key="1">
    <source>
        <dbReference type="PROSITE" id="PS50995"/>
    </source>
</evidence>
<dbReference type="PROSITE" id="PS50995">
    <property type="entry name" value="HTH_MARR_2"/>
    <property type="match status" value="1"/>
</dbReference>
<evidence type="ECO:0000313" key="2">
    <source>
        <dbReference type="EMBL" id="TIH34827.1"/>
    </source>
</evidence>
<dbReference type="PANTHER" id="PTHR39515:SF2">
    <property type="entry name" value="HTH-TYPE TRANSCRIPTIONAL REGULATOR RV0880"/>
    <property type="match status" value="1"/>
</dbReference>
<gene>
    <name evidence="2" type="ORF">D4765_12030</name>
</gene>
<dbReference type="RefSeq" id="WP_136642542.1">
    <property type="nucleotide sequence ID" value="NZ_QYRT01000023.1"/>
</dbReference>
<dbReference type="Pfam" id="PF12802">
    <property type="entry name" value="MarR_2"/>
    <property type="match status" value="1"/>
</dbReference>
<evidence type="ECO:0000313" key="3">
    <source>
        <dbReference type="Proteomes" id="UP000306192"/>
    </source>
</evidence>
<feature type="domain" description="HTH marR-type" evidence="1">
    <location>
        <begin position="24"/>
        <end position="156"/>
    </location>
</feature>
<dbReference type="SUPFAM" id="SSF46785">
    <property type="entry name" value="Winged helix' DNA-binding domain"/>
    <property type="match status" value="1"/>
</dbReference>
<dbReference type="Gene3D" id="1.10.10.10">
    <property type="entry name" value="Winged helix-like DNA-binding domain superfamily/Winged helix DNA-binding domain"/>
    <property type="match status" value="1"/>
</dbReference>
<dbReference type="SMART" id="SM00347">
    <property type="entry name" value="HTH_MARR"/>
    <property type="match status" value="1"/>
</dbReference>
<sequence length="158" mass="16904">MIEHPEPPADTAAAFDTAATLTLASELRVVLGQLIRQVREVGTVGDLTPSQKAVLRRLEVGGPSTMSTLARLEGVRPQSMGATVAVLDAAGLVSGSTDPRDGRKTVLSLTESAVQQFTTGRLAREDWLFHAMQTELTATEQQQLASSIVLLRRLLRAS</sequence>
<dbReference type="InterPro" id="IPR036388">
    <property type="entry name" value="WH-like_DNA-bd_sf"/>
</dbReference>
<dbReference type="OrthoDB" id="9155413at2"/>
<dbReference type="InterPro" id="IPR052526">
    <property type="entry name" value="HTH-type_Bedaq_tolerance"/>
</dbReference>
<dbReference type="EMBL" id="QYRT01000023">
    <property type="protein sequence ID" value="TIH34827.1"/>
    <property type="molecule type" value="Genomic_DNA"/>
</dbReference>
<dbReference type="Proteomes" id="UP000306192">
    <property type="component" value="Unassembled WGS sequence"/>
</dbReference>
<organism evidence="2 3">
    <name type="scientific">Subtercola vilae</name>
    <dbReference type="NCBI Taxonomy" id="2056433"/>
    <lineage>
        <taxon>Bacteria</taxon>
        <taxon>Bacillati</taxon>
        <taxon>Actinomycetota</taxon>
        <taxon>Actinomycetes</taxon>
        <taxon>Micrococcales</taxon>
        <taxon>Microbacteriaceae</taxon>
        <taxon>Subtercola</taxon>
    </lineage>
</organism>
<accession>A0A4T2BTQ2</accession>
<dbReference type="AlphaFoldDB" id="A0A4T2BTQ2"/>
<dbReference type="PANTHER" id="PTHR39515">
    <property type="entry name" value="CONSERVED PROTEIN"/>
    <property type="match status" value="1"/>
</dbReference>
<keyword evidence="3" id="KW-1185">Reference proteome</keyword>
<dbReference type="GO" id="GO:0003700">
    <property type="term" value="F:DNA-binding transcription factor activity"/>
    <property type="evidence" value="ECO:0007669"/>
    <property type="project" value="InterPro"/>
</dbReference>
<dbReference type="InterPro" id="IPR036390">
    <property type="entry name" value="WH_DNA-bd_sf"/>
</dbReference>